<keyword evidence="2" id="KW-1185">Reference proteome</keyword>
<dbReference type="AlphaFoldDB" id="A0A6F8XUX8"/>
<reference evidence="1 2" key="2">
    <citation type="submission" date="2020-03" db="EMBL/GenBank/DDBJ databases">
        <authorList>
            <person name="Ichikawa N."/>
            <person name="Kimura A."/>
            <person name="Kitahashi Y."/>
            <person name="Uohara A."/>
        </authorList>
    </citation>
    <scope>NUCLEOTIDE SEQUENCE [LARGE SCALE GENOMIC DNA]</scope>
    <source>
        <strain evidence="1 2">NBRC 107702</strain>
    </source>
</reference>
<protein>
    <submittedName>
        <fullName evidence="1">Uncharacterized protein</fullName>
    </submittedName>
</protein>
<organism evidence="1 2">
    <name type="scientific">Phytohabitans flavus</name>
    <dbReference type="NCBI Taxonomy" id="1076124"/>
    <lineage>
        <taxon>Bacteria</taxon>
        <taxon>Bacillati</taxon>
        <taxon>Actinomycetota</taxon>
        <taxon>Actinomycetes</taxon>
        <taxon>Micromonosporales</taxon>
        <taxon>Micromonosporaceae</taxon>
    </lineage>
</organism>
<dbReference type="EMBL" id="AP022870">
    <property type="protein sequence ID" value="BCB77633.1"/>
    <property type="molecule type" value="Genomic_DNA"/>
</dbReference>
<reference evidence="1 2" key="1">
    <citation type="submission" date="2020-03" db="EMBL/GenBank/DDBJ databases">
        <title>Whole genome shotgun sequence of Phytohabitans flavus NBRC 107702.</title>
        <authorList>
            <person name="Komaki H."/>
            <person name="Tamura T."/>
        </authorList>
    </citation>
    <scope>NUCLEOTIDE SEQUENCE [LARGE SCALE GENOMIC DNA]</scope>
    <source>
        <strain evidence="1 2">NBRC 107702</strain>
    </source>
</reference>
<accession>A0A6F8XUX8</accession>
<proteinExistence type="predicted"/>
<dbReference type="KEGG" id="pfla:Pflav_040430"/>
<evidence type="ECO:0000313" key="2">
    <source>
        <dbReference type="Proteomes" id="UP000502508"/>
    </source>
</evidence>
<evidence type="ECO:0000313" key="1">
    <source>
        <dbReference type="EMBL" id="BCB77633.1"/>
    </source>
</evidence>
<name>A0A6F8XUX8_9ACTN</name>
<dbReference type="Proteomes" id="UP000502508">
    <property type="component" value="Chromosome"/>
</dbReference>
<gene>
    <name evidence="1" type="ORF">Pflav_040430</name>
</gene>
<sequence length="122" mass="13296">MVRVLSRIIDYRELVEQACRAIRADPRLGPALGIARATARDPLKAALTMLVGETLARRAERAVAGFVAFVGPHRLTSDEYDRLAHYVLSAALARQVGPDRLILIGTTLTSVRAAVLPGQPRR</sequence>